<dbReference type="Proteomes" id="UP001165960">
    <property type="component" value="Unassembled WGS sequence"/>
</dbReference>
<reference evidence="1" key="1">
    <citation type="submission" date="2022-04" db="EMBL/GenBank/DDBJ databases">
        <title>Genome of the entomopathogenic fungus Entomophthora muscae.</title>
        <authorList>
            <person name="Elya C."/>
            <person name="Lovett B.R."/>
            <person name="Lee E."/>
            <person name="Macias A.M."/>
            <person name="Hajek A.E."/>
            <person name="De Bivort B.L."/>
            <person name="Kasson M.T."/>
            <person name="De Fine Licht H.H."/>
            <person name="Stajich J.E."/>
        </authorList>
    </citation>
    <scope>NUCLEOTIDE SEQUENCE</scope>
    <source>
        <strain evidence="1">Berkeley</strain>
    </source>
</reference>
<accession>A0ACC2T4Z6</accession>
<evidence type="ECO:0000313" key="2">
    <source>
        <dbReference type="Proteomes" id="UP001165960"/>
    </source>
</evidence>
<gene>
    <name evidence="1" type="ORF">DSO57_1015790</name>
</gene>
<keyword evidence="2" id="KW-1185">Reference proteome</keyword>
<protein>
    <submittedName>
        <fullName evidence="1">Uncharacterized protein</fullName>
    </submittedName>
</protein>
<dbReference type="EMBL" id="QTSX02003613">
    <property type="protein sequence ID" value="KAJ9069713.1"/>
    <property type="molecule type" value="Genomic_DNA"/>
</dbReference>
<proteinExistence type="predicted"/>
<evidence type="ECO:0000313" key="1">
    <source>
        <dbReference type="EMBL" id="KAJ9069713.1"/>
    </source>
</evidence>
<organism evidence="1 2">
    <name type="scientific">Entomophthora muscae</name>
    <dbReference type="NCBI Taxonomy" id="34485"/>
    <lineage>
        <taxon>Eukaryota</taxon>
        <taxon>Fungi</taxon>
        <taxon>Fungi incertae sedis</taxon>
        <taxon>Zoopagomycota</taxon>
        <taxon>Entomophthoromycotina</taxon>
        <taxon>Entomophthoromycetes</taxon>
        <taxon>Entomophthorales</taxon>
        <taxon>Entomophthoraceae</taxon>
        <taxon>Entomophthora</taxon>
    </lineage>
</organism>
<sequence>MSELPNIFYPSQGEEDTYCQICQRFATSKASQEEWERLTRSLEMTDRGREFIRFEFTRLLKDWYQPPEGLAPAEIQLHRGDACLVIGKVLEEFAVMQANYKLQPSHMPQLGNINSLQPVPGFDPGHTMGTGEQEPHNYLKAFPLAFQHLSAAPYSLY</sequence>
<comment type="caution">
    <text evidence="1">The sequence shown here is derived from an EMBL/GenBank/DDBJ whole genome shotgun (WGS) entry which is preliminary data.</text>
</comment>
<name>A0ACC2T4Z6_9FUNG</name>